<organism evidence="1 2">
    <name type="scientific">Claviceps humidiphila</name>
    <dbReference type="NCBI Taxonomy" id="1294629"/>
    <lineage>
        <taxon>Eukaryota</taxon>
        <taxon>Fungi</taxon>
        <taxon>Dikarya</taxon>
        <taxon>Ascomycota</taxon>
        <taxon>Pezizomycotina</taxon>
        <taxon>Sordariomycetes</taxon>
        <taxon>Hypocreomycetidae</taxon>
        <taxon>Hypocreales</taxon>
        <taxon>Clavicipitaceae</taxon>
        <taxon>Claviceps</taxon>
    </lineage>
</organism>
<reference evidence="1 2" key="1">
    <citation type="journal article" date="2020" name="bioRxiv">
        <title>Whole genome comparisons of ergot fungi reveals the divergence and evolution of species within the genus Claviceps are the result of varying mechanisms driving genome evolution and host range expansion.</title>
        <authorList>
            <person name="Wyka S.A."/>
            <person name="Mondo S.J."/>
            <person name="Liu M."/>
            <person name="Dettman J."/>
            <person name="Nalam V."/>
            <person name="Broders K.D."/>
        </authorList>
    </citation>
    <scope>NUCLEOTIDE SEQUENCE [LARGE SCALE GENOMIC DNA]</scope>
    <source>
        <strain evidence="1 2">LM576</strain>
    </source>
</reference>
<keyword evidence="2" id="KW-1185">Reference proteome</keyword>
<accession>A0A9P7TQD6</accession>
<dbReference type="Pfam" id="PF13095">
    <property type="entry name" value="FTA2"/>
    <property type="match status" value="1"/>
</dbReference>
<gene>
    <name evidence="1" type="ORF">E4U13_006897</name>
</gene>
<dbReference type="InterPro" id="IPR025213">
    <property type="entry name" value="Sim4_Fta2"/>
</dbReference>
<evidence type="ECO:0000313" key="2">
    <source>
        <dbReference type="Proteomes" id="UP000732380"/>
    </source>
</evidence>
<dbReference type="Proteomes" id="UP000732380">
    <property type="component" value="Unassembled WGS sequence"/>
</dbReference>
<dbReference type="EMBL" id="SRQM01000630">
    <property type="protein sequence ID" value="KAG6107609.1"/>
    <property type="molecule type" value="Genomic_DNA"/>
</dbReference>
<protein>
    <submittedName>
        <fullName evidence="1">Uncharacterized protein</fullName>
    </submittedName>
</protein>
<sequence>MSQSERAERQTSEPCPVFERIERSKRTERAFSEPCPVSERAKRKAPEACPVSELQACPAFKRTKRQTLEPCPVFERIERSKRAERASSEPCPVSERTKRKAPEACPVSEQQACPAFKRTKRQTLEPCPVFERIERSKRTEEQALEACPDFKPPRNQVPERRPVHTCARKPSFIDEKSMSESAAACAWRDFQKPRLGRFTHQRSIRFTKLLGWGEDGIVWRVRIDSKTYALKIFWDIEPRILNYFAFERECQNASLLAKMRFAIENSGDSIWLHPNPKTHREGVYNLHAFSDEGRSRQRYREMPDAVKYSAAPRLRECYGWTLISGEEIWSMPKPLRPPIIRLGQHGRDYRLFFRPQQYYAIVYEYIPHSEAGLNVDVVQPQLDFLQLGGWCLAPIKRDNWGGDGILLDMSDTISPFQIQWHRLLYSRRRATDVTEQPIYN</sequence>
<name>A0A9P7TQD6_9HYPO</name>
<proteinExistence type="predicted"/>
<dbReference type="AlphaFoldDB" id="A0A9P7TQD6"/>
<comment type="caution">
    <text evidence="1">The sequence shown here is derived from an EMBL/GenBank/DDBJ whole genome shotgun (WGS) entry which is preliminary data.</text>
</comment>
<evidence type="ECO:0000313" key="1">
    <source>
        <dbReference type="EMBL" id="KAG6107609.1"/>
    </source>
</evidence>